<protein>
    <submittedName>
        <fullName evidence="9">Putative outer membrane starch-binding protein</fullName>
    </submittedName>
</protein>
<dbReference type="InterPro" id="IPR012944">
    <property type="entry name" value="SusD_RagB_dom"/>
</dbReference>
<feature type="domain" description="SusD-like N-terminal" evidence="8">
    <location>
        <begin position="90"/>
        <end position="228"/>
    </location>
</feature>
<keyword evidence="10" id="KW-1185">Reference proteome</keyword>
<feature type="signal peptide" evidence="6">
    <location>
        <begin position="1"/>
        <end position="22"/>
    </location>
</feature>
<comment type="caution">
    <text evidence="9">The sequence shown here is derived from an EMBL/GenBank/DDBJ whole genome shotgun (WGS) entry which is preliminary data.</text>
</comment>
<evidence type="ECO:0000259" key="8">
    <source>
        <dbReference type="Pfam" id="PF14322"/>
    </source>
</evidence>
<dbReference type="OrthoDB" id="5694214at2"/>
<feature type="domain" description="RagB/SusD" evidence="7">
    <location>
        <begin position="471"/>
        <end position="672"/>
    </location>
</feature>
<evidence type="ECO:0000313" key="10">
    <source>
        <dbReference type="Proteomes" id="UP000242687"/>
    </source>
</evidence>
<name>A0A2H9VU06_9SPHI</name>
<evidence type="ECO:0000256" key="4">
    <source>
        <dbReference type="ARBA" id="ARBA00023136"/>
    </source>
</evidence>
<dbReference type="InterPro" id="IPR011990">
    <property type="entry name" value="TPR-like_helical_dom_sf"/>
</dbReference>
<proteinExistence type="inferred from homology"/>
<comment type="similarity">
    <text evidence="2">Belongs to the SusD family.</text>
</comment>
<dbReference type="Gene3D" id="1.25.40.390">
    <property type="match status" value="1"/>
</dbReference>
<dbReference type="AlphaFoldDB" id="A0A2H9VU06"/>
<evidence type="ECO:0000256" key="3">
    <source>
        <dbReference type="ARBA" id="ARBA00022729"/>
    </source>
</evidence>
<dbReference type="SUPFAM" id="SSF48452">
    <property type="entry name" value="TPR-like"/>
    <property type="match status" value="1"/>
</dbReference>
<evidence type="ECO:0000259" key="7">
    <source>
        <dbReference type="Pfam" id="PF07980"/>
    </source>
</evidence>
<sequence length="672" mass="73647">MKIFKKTAIVLAALAAIGTVSSCKKLLVEQPRTQLLPDYFKTGGGIIAGIIGVYADIRDYSGGESTLYWVGTDEGRQGSSGSSTAQLFDNYNGINSSNTPGFDGRWADINTLNGVLKFAPLANDITDSQKATYIAQAKFLRAWLYFQLVQTYGGTTATEKSGIPLNIEFIEAPRSSEAPAPLADIYNQIIKDFTESISGLPNTITSDNPFSGAGAGKTATAAVAKTYLAKAYLTRGYLTEIAQPADFQKAADLSAEVIANKGVYGLDLWQSYADAYKIENDYGKENMFNIDYGLGGSDENYTRYQQQGDGGWGINFLYVVWRWDYIANAGIDNNNNIDAVPQTVSTSKQPMRRDNYNGRPYARVAPNGPYLYGTLWPAGQIKDSRFDATFQTFWIYNKPLYPAAGSVAPGLTSAEVAAGKTGAGSKGALIPTSNFSETAYNIPVDGDTAVLITDRDVTMARRDAFKGLIVEPNQINNLRWPTVKKFDDTRRTRLNDKSARPIIMLRFSELYLINAEANYMLGKTTEAANSLNVLRTRAAYRNPSDGDRIPKHAFRVTAANMAAANAANIAANQLSASELAQLAVAYNKTPGTALNGLDLILDEYSRELFGDQRRWYDLVRTRYLVRRVKMYKGATAPSSVDAVQDFHMRRPIPQSLIDAVLTGPKYPQNNGY</sequence>
<evidence type="ECO:0000256" key="2">
    <source>
        <dbReference type="ARBA" id="ARBA00006275"/>
    </source>
</evidence>
<organism evidence="9 10">
    <name type="scientific">Mucilaginibacter auburnensis</name>
    <dbReference type="NCBI Taxonomy" id="1457233"/>
    <lineage>
        <taxon>Bacteria</taxon>
        <taxon>Pseudomonadati</taxon>
        <taxon>Bacteroidota</taxon>
        <taxon>Sphingobacteriia</taxon>
        <taxon>Sphingobacteriales</taxon>
        <taxon>Sphingobacteriaceae</taxon>
        <taxon>Mucilaginibacter</taxon>
    </lineage>
</organism>
<feature type="chain" id="PRO_5014147079" evidence="6">
    <location>
        <begin position="23"/>
        <end position="672"/>
    </location>
</feature>
<dbReference type="GO" id="GO:0009279">
    <property type="term" value="C:cell outer membrane"/>
    <property type="evidence" value="ECO:0007669"/>
    <property type="project" value="UniProtKB-SubCell"/>
</dbReference>
<keyword evidence="5" id="KW-0998">Cell outer membrane</keyword>
<dbReference type="Pfam" id="PF14322">
    <property type="entry name" value="SusD-like_3"/>
    <property type="match status" value="1"/>
</dbReference>
<evidence type="ECO:0000313" key="9">
    <source>
        <dbReference type="EMBL" id="PJJ84310.1"/>
    </source>
</evidence>
<dbReference type="RefSeq" id="WP_100340509.1">
    <property type="nucleotide sequence ID" value="NZ_PGFJ01000001.1"/>
</dbReference>
<accession>A0A2H9VU06</accession>
<dbReference type="Pfam" id="PF07980">
    <property type="entry name" value="SusD_RagB"/>
    <property type="match status" value="1"/>
</dbReference>
<dbReference type="EMBL" id="PGFJ01000001">
    <property type="protein sequence ID" value="PJJ84310.1"/>
    <property type="molecule type" value="Genomic_DNA"/>
</dbReference>
<reference evidence="9 10" key="1">
    <citation type="submission" date="2017-11" db="EMBL/GenBank/DDBJ databases">
        <title>Genomic Encyclopedia of Archaeal and Bacterial Type Strains, Phase II (KMG-II): From Individual Species to Whole Genera.</title>
        <authorList>
            <person name="Goeker M."/>
        </authorList>
    </citation>
    <scope>NUCLEOTIDE SEQUENCE [LARGE SCALE GENOMIC DNA]</scope>
    <source>
        <strain evidence="9 10">DSM 28175</strain>
    </source>
</reference>
<gene>
    <name evidence="9" type="ORF">CLV57_1321</name>
</gene>
<keyword evidence="4" id="KW-0472">Membrane</keyword>
<dbReference type="Proteomes" id="UP000242687">
    <property type="component" value="Unassembled WGS sequence"/>
</dbReference>
<evidence type="ECO:0000256" key="1">
    <source>
        <dbReference type="ARBA" id="ARBA00004442"/>
    </source>
</evidence>
<dbReference type="InterPro" id="IPR033985">
    <property type="entry name" value="SusD-like_N"/>
</dbReference>
<comment type="subcellular location">
    <subcellularLocation>
        <location evidence="1">Cell outer membrane</location>
    </subcellularLocation>
</comment>
<dbReference type="PROSITE" id="PS51257">
    <property type="entry name" value="PROKAR_LIPOPROTEIN"/>
    <property type="match status" value="1"/>
</dbReference>
<keyword evidence="3 6" id="KW-0732">Signal</keyword>
<evidence type="ECO:0000256" key="6">
    <source>
        <dbReference type="SAM" id="SignalP"/>
    </source>
</evidence>
<evidence type="ECO:0000256" key="5">
    <source>
        <dbReference type="ARBA" id="ARBA00023237"/>
    </source>
</evidence>